<dbReference type="EMBL" id="JAPFFI010000007">
    <property type="protein sequence ID" value="KAJ6387724.1"/>
    <property type="molecule type" value="Genomic_DNA"/>
</dbReference>
<dbReference type="Proteomes" id="UP001141253">
    <property type="component" value="Chromosome 3"/>
</dbReference>
<gene>
    <name evidence="1" type="ORF">OIU77_026325</name>
</gene>
<comment type="caution">
    <text evidence="1">The sequence shown here is derived from an EMBL/GenBank/DDBJ whole genome shotgun (WGS) entry which is preliminary data.</text>
</comment>
<reference evidence="1" key="2">
    <citation type="journal article" date="2023" name="Int. J. Mol. Sci.">
        <title>De Novo Assembly and Annotation of 11 Diverse Shrub Willow (Salix) Genomes Reveals Novel Gene Organization in Sex-Linked Regions.</title>
        <authorList>
            <person name="Hyden B."/>
            <person name="Feng K."/>
            <person name="Yates T.B."/>
            <person name="Jawdy S."/>
            <person name="Cereghino C."/>
            <person name="Smart L.B."/>
            <person name="Muchero W."/>
        </authorList>
    </citation>
    <scope>NUCLEOTIDE SEQUENCE</scope>
    <source>
        <tissue evidence="1">Shoot tip</tissue>
    </source>
</reference>
<name>A0ABQ9BP02_9ROSI</name>
<keyword evidence="2" id="KW-1185">Reference proteome</keyword>
<protein>
    <submittedName>
        <fullName evidence="1">Uncharacterized protein</fullName>
    </submittedName>
</protein>
<evidence type="ECO:0000313" key="1">
    <source>
        <dbReference type="EMBL" id="KAJ6387724.1"/>
    </source>
</evidence>
<evidence type="ECO:0000313" key="2">
    <source>
        <dbReference type="Proteomes" id="UP001141253"/>
    </source>
</evidence>
<proteinExistence type="predicted"/>
<sequence length="67" mass="7524">MRRSIEKSRIQIEEGGDWCCQKTGMNGRNMARSSSKILGKSGAILNARIETAWQRRELSGPGLIIFE</sequence>
<reference evidence="1" key="1">
    <citation type="submission" date="2022-10" db="EMBL/GenBank/DDBJ databases">
        <authorList>
            <person name="Hyden B.L."/>
            <person name="Feng K."/>
            <person name="Yates T."/>
            <person name="Jawdy S."/>
            <person name="Smart L.B."/>
            <person name="Muchero W."/>
        </authorList>
    </citation>
    <scope>NUCLEOTIDE SEQUENCE</scope>
    <source>
        <tissue evidence="1">Shoot tip</tissue>
    </source>
</reference>
<organism evidence="1 2">
    <name type="scientific">Salix suchowensis</name>
    <dbReference type="NCBI Taxonomy" id="1278906"/>
    <lineage>
        <taxon>Eukaryota</taxon>
        <taxon>Viridiplantae</taxon>
        <taxon>Streptophyta</taxon>
        <taxon>Embryophyta</taxon>
        <taxon>Tracheophyta</taxon>
        <taxon>Spermatophyta</taxon>
        <taxon>Magnoliopsida</taxon>
        <taxon>eudicotyledons</taxon>
        <taxon>Gunneridae</taxon>
        <taxon>Pentapetalae</taxon>
        <taxon>rosids</taxon>
        <taxon>fabids</taxon>
        <taxon>Malpighiales</taxon>
        <taxon>Salicaceae</taxon>
        <taxon>Saliceae</taxon>
        <taxon>Salix</taxon>
    </lineage>
</organism>
<accession>A0ABQ9BP02</accession>